<dbReference type="InterPro" id="IPR051397">
    <property type="entry name" value="Zn-ADH-like_protein"/>
</dbReference>
<proteinExistence type="predicted"/>
<dbReference type="EMBL" id="CAJVCH010570546">
    <property type="protein sequence ID" value="CAG7835161.1"/>
    <property type="molecule type" value="Genomic_DNA"/>
</dbReference>
<evidence type="ECO:0000313" key="3">
    <source>
        <dbReference type="Proteomes" id="UP000708208"/>
    </source>
</evidence>
<dbReference type="CDD" id="cd08241">
    <property type="entry name" value="QOR1"/>
    <property type="match status" value="1"/>
</dbReference>
<dbReference type="SMART" id="SM00829">
    <property type="entry name" value="PKS_ER"/>
    <property type="match status" value="1"/>
</dbReference>
<gene>
    <name evidence="2" type="ORF">AFUS01_LOCUS44569</name>
</gene>
<sequence length="367" mass="39523">MSVFGTHLYRLGSQVLPVCTKRLCSSRHLLVARFASTFKAAVVTEFGSPLVIKDIKQTTLKANDVRIGVYCCGINSIDVGNISGEIEPKPKLPFVPGYEVCGEILEVAGTGEEASKLKVGQRVVGLDMKELQGGFAEEMTMSAKDVFKIDNSVSFSDGASLINSYATALIALSRRAAVEEGNFVLITGAAGRLGMACVDLAANVYRCKVIAATTSEERSSAVRDRGAYATVTLGKQNLKNQVDKVTEGQGVSVIIDCIGGDVFKEVIKCASEEGIIVVAGFASKKIPQISGDELMEKSISVVGVSLEQYRNKKYEVYREAVSEVIDLCKEKHIHPFSASHYALTQINEAIQHCVENKSVGKAVLDIR</sequence>
<evidence type="ECO:0000259" key="1">
    <source>
        <dbReference type="SMART" id="SM00829"/>
    </source>
</evidence>
<dbReference type="InterPro" id="IPR020843">
    <property type="entry name" value="ER"/>
</dbReference>
<dbReference type="GO" id="GO:0016491">
    <property type="term" value="F:oxidoreductase activity"/>
    <property type="evidence" value="ECO:0007669"/>
    <property type="project" value="InterPro"/>
</dbReference>
<reference evidence="2" key="1">
    <citation type="submission" date="2021-06" db="EMBL/GenBank/DDBJ databases">
        <authorList>
            <person name="Hodson N. C."/>
            <person name="Mongue J. A."/>
            <person name="Jaron S. K."/>
        </authorList>
    </citation>
    <scope>NUCLEOTIDE SEQUENCE</scope>
</reference>
<dbReference type="OrthoDB" id="3509362at2759"/>
<protein>
    <recommendedName>
        <fullName evidence="1">Enoyl reductase (ER) domain-containing protein</fullName>
    </recommendedName>
</protein>
<dbReference type="InterPro" id="IPR013149">
    <property type="entry name" value="ADH-like_C"/>
</dbReference>
<name>A0A8J2M8S2_9HEXA</name>
<dbReference type="Proteomes" id="UP000708208">
    <property type="component" value="Unassembled WGS sequence"/>
</dbReference>
<dbReference type="PANTHER" id="PTHR43677">
    <property type="entry name" value="SHORT-CHAIN DEHYDROGENASE/REDUCTASE"/>
    <property type="match status" value="1"/>
</dbReference>
<dbReference type="PANTHER" id="PTHR43677:SF4">
    <property type="entry name" value="QUINONE OXIDOREDUCTASE-LIKE PROTEIN 2"/>
    <property type="match status" value="1"/>
</dbReference>
<dbReference type="Pfam" id="PF08240">
    <property type="entry name" value="ADH_N"/>
    <property type="match status" value="1"/>
</dbReference>
<keyword evidence="3" id="KW-1185">Reference proteome</keyword>
<organism evidence="2 3">
    <name type="scientific">Allacma fusca</name>
    <dbReference type="NCBI Taxonomy" id="39272"/>
    <lineage>
        <taxon>Eukaryota</taxon>
        <taxon>Metazoa</taxon>
        <taxon>Ecdysozoa</taxon>
        <taxon>Arthropoda</taxon>
        <taxon>Hexapoda</taxon>
        <taxon>Collembola</taxon>
        <taxon>Symphypleona</taxon>
        <taxon>Sminthuridae</taxon>
        <taxon>Allacma</taxon>
    </lineage>
</organism>
<comment type="caution">
    <text evidence="2">The sequence shown here is derived from an EMBL/GenBank/DDBJ whole genome shotgun (WGS) entry which is preliminary data.</text>
</comment>
<accession>A0A8J2M8S2</accession>
<dbReference type="InterPro" id="IPR013154">
    <property type="entry name" value="ADH-like_N"/>
</dbReference>
<evidence type="ECO:0000313" key="2">
    <source>
        <dbReference type="EMBL" id="CAG7835161.1"/>
    </source>
</evidence>
<dbReference type="AlphaFoldDB" id="A0A8J2M8S2"/>
<dbReference type="GO" id="GO:0005739">
    <property type="term" value="C:mitochondrion"/>
    <property type="evidence" value="ECO:0007669"/>
    <property type="project" value="TreeGrafter"/>
</dbReference>
<dbReference type="Pfam" id="PF00107">
    <property type="entry name" value="ADH_zinc_N"/>
    <property type="match status" value="1"/>
</dbReference>
<feature type="domain" description="Enoyl reductase (ER)" evidence="1">
    <location>
        <begin position="47"/>
        <end position="364"/>
    </location>
</feature>